<dbReference type="PIRSF" id="PIRSF000106">
    <property type="entry name" value="ME"/>
    <property type="match status" value="1"/>
</dbReference>
<dbReference type="InterPro" id="IPR001891">
    <property type="entry name" value="Malic_OxRdtase"/>
</dbReference>
<dbReference type="InterPro" id="IPR012301">
    <property type="entry name" value="Malic_N_dom"/>
</dbReference>
<dbReference type="FunFam" id="3.40.50.10380:FF:000001">
    <property type="entry name" value="NAD-dependent malic enzyme"/>
    <property type="match status" value="1"/>
</dbReference>
<dbReference type="NCBIfam" id="NF010052">
    <property type="entry name" value="PRK13529.1"/>
    <property type="match status" value="1"/>
</dbReference>
<dbReference type="InterPro" id="IPR036291">
    <property type="entry name" value="NAD(P)-bd_dom_sf"/>
</dbReference>
<dbReference type="InterPro" id="IPR012302">
    <property type="entry name" value="Malic_NAD-bd"/>
</dbReference>
<reference evidence="10 11" key="1">
    <citation type="journal article" date="2023" name="Elife">
        <title>Identification of key yeast species and microbe-microbe interactions impacting larval growth of Drosophila in the wild.</title>
        <authorList>
            <person name="Mure A."/>
            <person name="Sugiura Y."/>
            <person name="Maeda R."/>
            <person name="Honda K."/>
            <person name="Sakurai N."/>
            <person name="Takahashi Y."/>
            <person name="Watada M."/>
            <person name="Katoh T."/>
            <person name="Gotoh A."/>
            <person name="Gotoh Y."/>
            <person name="Taniguchi I."/>
            <person name="Nakamura K."/>
            <person name="Hayashi T."/>
            <person name="Katayama T."/>
            <person name="Uemura T."/>
            <person name="Hattori Y."/>
        </authorList>
    </citation>
    <scope>NUCLEOTIDE SEQUENCE [LARGE SCALE GENOMIC DNA]</scope>
    <source>
        <strain evidence="10 11">SB-73</strain>
    </source>
</reference>
<proteinExistence type="inferred from homology"/>
<name>A0AAV5RFQ0_STABA</name>
<dbReference type="Proteomes" id="UP001362899">
    <property type="component" value="Unassembled WGS sequence"/>
</dbReference>
<dbReference type="Gene3D" id="3.40.50.720">
    <property type="entry name" value="NAD(P)-binding Rossmann-like Domain"/>
    <property type="match status" value="1"/>
</dbReference>
<evidence type="ECO:0000256" key="3">
    <source>
        <dbReference type="ARBA" id="ARBA00022723"/>
    </source>
</evidence>
<dbReference type="GO" id="GO:0005829">
    <property type="term" value="C:cytosol"/>
    <property type="evidence" value="ECO:0007669"/>
    <property type="project" value="TreeGrafter"/>
</dbReference>
<feature type="binding site" evidence="6">
    <location>
        <position position="498"/>
    </location>
    <ligand>
        <name>(S)-malate</name>
        <dbReference type="ChEBI" id="CHEBI:15589"/>
    </ligand>
</feature>
<dbReference type="GO" id="GO:0046872">
    <property type="term" value="F:metal ion binding"/>
    <property type="evidence" value="ECO:0007669"/>
    <property type="project" value="UniProtKB-KW"/>
</dbReference>
<dbReference type="SUPFAM" id="SSF51735">
    <property type="entry name" value="NAD(P)-binding Rossmann-fold domains"/>
    <property type="match status" value="1"/>
</dbReference>
<gene>
    <name evidence="10" type="ORF">DASB73_004090</name>
</gene>
<dbReference type="PANTHER" id="PTHR23406">
    <property type="entry name" value="MALIC ENZYME-RELATED"/>
    <property type="match status" value="1"/>
</dbReference>
<comment type="cofactor">
    <cofactor evidence="1">
        <name>Mn(2+)</name>
        <dbReference type="ChEBI" id="CHEBI:29035"/>
    </cofactor>
</comment>
<organism evidence="10 11">
    <name type="scientific">Starmerella bacillaris</name>
    <name type="common">Yeast</name>
    <name type="synonym">Candida zemplinina</name>
    <dbReference type="NCBI Taxonomy" id="1247836"/>
    <lineage>
        <taxon>Eukaryota</taxon>
        <taxon>Fungi</taxon>
        <taxon>Dikarya</taxon>
        <taxon>Ascomycota</taxon>
        <taxon>Saccharomycotina</taxon>
        <taxon>Dipodascomycetes</taxon>
        <taxon>Dipodascales</taxon>
        <taxon>Trichomonascaceae</taxon>
        <taxon>Starmerella</taxon>
    </lineage>
</organism>
<evidence type="ECO:0000256" key="2">
    <source>
        <dbReference type="ARBA" id="ARBA00008785"/>
    </source>
</evidence>
<comment type="cofactor">
    <cofactor evidence="7">
        <name>Mg(2+)</name>
        <dbReference type="ChEBI" id="CHEBI:18420"/>
    </cofactor>
    <cofactor evidence="7">
        <name>Mn(2+)</name>
        <dbReference type="ChEBI" id="CHEBI:29035"/>
    </cofactor>
    <text evidence="7">Divalent metal cations. Prefers magnesium or manganese.</text>
</comment>
<protein>
    <submittedName>
        <fullName evidence="10">Malate dehydrogenase (Oxaloacetate-decarboxylating)</fullName>
    </submittedName>
</protein>
<dbReference type="InterPro" id="IPR046346">
    <property type="entry name" value="Aminoacid_DH-like_N_sf"/>
</dbReference>
<dbReference type="Pfam" id="PF00390">
    <property type="entry name" value="malic"/>
    <property type="match status" value="1"/>
</dbReference>
<accession>A0AAV5RFQ0</accession>
<evidence type="ECO:0000256" key="4">
    <source>
        <dbReference type="ARBA" id="ARBA00023027"/>
    </source>
</evidence>
<dbReference type="SMART" id="SM01274">
    <property type="entry name" value="malic"/>
    <property type="match status" value="1"/>
</dbReference>
<feature type="binding site" evidence="7">
    <location>
        <position position="287"/>
    </location>
    <ligand>
        <name>a divalent metal cation</name>
        <dbReference type="ChEBI" id="CHEBI:60240"/>
    </ligand>
</feature>
<dbReference type="InterPro" id="IPR037062">
    <property type="entry name" value="Malic_N_dom_sf"/>
</dbReference>
<evidence type="ECO:0000256" key="1">
    <source>
        <dbReference type="ARBA" id="ARBA00001936"/>
    </source>
</evidence>
<feature type="domain" description="Malic enzyme N-terminal" evidence="9">
    <location>
        <begin position="121"/>
        <end position="302"/>
    </location>
</feature>
<comment type="caution">
    <text evidence="10">The sequence shown here is derived from an EMBL/GenBank/DDBJ whole genome shotgun (WGS) entry which is preliminary data.</text>
</comment>
<dbReference type="GO" id="GO:0005739">
    <property type="term" value="C:mitochondrion"/>
    <property type="evidence" value="ECO:0007669"/>
    <property type="project" value="TreeGrafter"/>
</dbReference>
<evidence type="ECO:0000259" key="9">
    <source>
        <dbReference type="SMART" id="SM01274"/>
    </source>
</evidence>
<feature type="binding site" evidence="7">
    <location>
        <position position="288"/>
    </location>
    <ligand>
        <name>a divalent metal cation</name>
        <dbReference type="ChEBI" id="CHEBI:60240"/>
    </ligand>
</feature>
<sequence>MTESDPETVAITDRTLRALHNRIKTSPSASSADIAGGSDFSRTSLTREPLQYTYLEGKQLLNNPSLNKGSAFSYPERRQFKLECLLPTAVNTLEEQVDRAYGQYSMLPSDLLKNAFCQSMKEQNQVLYYALITKHLEEMMKIIYTPTQGDAIMHYSKLFRRPNGCYLNINRPDLIEAGLSHWGRSEDIDYIVVSDGEGILGIGDQGVGGIAITTAKLALMTACGGIHPDRVIPVVLDCGTNNKELLNDPLYMGNRHERVSGEEYDNFVDRFVKAVRVKFREAVIHFEDFGTSNAYRILDKYMDEIPCFNDDIQGTGAVTMATIKAALHVTKMSPKDCKILMFGAGSAGVGIASQIVDNLINVEHMTEEEARDRIFLMDRYGLITSALPADKVTDHQRPFTHDNAPFENIDITDLKSVVGVIKPDVLIGASTQAGAFTKEVVDEMSKYVERPIILPLSNPTKLHEAKPDDLIEWTDGKVLVATGSPFGVVHGRKIAENNNMFIFPGIGLGAVLSRTRKITKKQIACAIEELASLSPVLINPENPLLPSIKDIEYISARIATAVVLKSKEEGLAHVEEHASYASDDLIRIPDSYEECFEWVRSQMWKPEYRRLVRARLS</sequence>
<evidence type="ECO:0000256" key="5">
    <source>
        <dbReference type="PIRSR" id="PIRSR000106-1"/>
    </source>
</evidence>
<keyword evidence="11" id="KW-1185">Reference proteome</keyword>
<evidence type="ECO:0000256" key="7">
    <source>
        <dbReference type="PIRSR" id="PIRSR000106-3"/>
    </source>
</evidence>
<feature type="active site" description="Proton acceptor" evidence="5">
    <location>
        <position position="216"/>
    </location>
</feature>
<dbReference type="GO" id="GO:0004471">
    <property type="term" value="F:malate dehydrogenase (decarboxylating) (NAD+) activity"/>
    <property type="evidence" value="ECO:0007669"/>
    <property type="project" value="TreeGrafter"/>
</dbReference>
<dbReference type="SUPFAM" id="SSF53223">
    <property type="entry name" value="Aminoacid dehydrogenase-like, N-terminal domain"/>
    <property type="match status" value="1"/>
</dbReference>
<evidence type="ECO:0000259" key="8">
    <source>
        <dbReference type="SMART" id="SM00919"/>
    </source>
</evidence>
<dbReference type="SMART" id="SM00919">
    <property type="entry name" value="Malic_M"/>
    <property type="match status" value="1"/>
</dbReference>
<feature type="domain" description="Malic enzyme NAD-binding" evidence="8">
    <location>
        <begin position="312"/>
        <end position="567"/>
    </location>
</feature>
<evidence type="ECO:0000313" key="11">
    <source>
        <dbReference type="Proteomes" id="UP001362899"/>
    </source>
</evidence>
<comment type="similarity">
    <text evidence="2">Belongs to the malic enzymes family.</text>
</comment>
<keyword evidence="3 7" id="KW-0479">Metal-binding</keyword>
<evidence type="ECO:0000313" key="10">
    <source>
        <dbReference type="EMBL" id="GMM49451.1"/>
    </source>
</evidence>
<feature type="binding site" evidence="7">
    <location>
        <position position="311"/>
    </location>
    <ligand>
        <name>a divalent metal cation</name>
        <dbReference type="ChEBI" id="CHEBI:60240"/>
    </ligand>
</feature>
<dbReference type="PANTHER" id="PTHR23406:SF34">
    <property type="entry name" value="NAD-DEPENDENT MALIC ENZYME, MITOCHONDRIAL"/>
    <property type="match status" value="1"/>
</dbReference>
<feature type="binding site" evidence="6">
    <location>
        <position position="458"/>
    </location>
    <ligand>
        <name>(S)-malate</name>
        <dbReference type="ChEBI" id="CHEBI:15589"/>
    </ligand>
</feature>
<evidence type="ECO:0000256" key="6">
    <source>
        <dbReference type="PIRSR" id="PIRSR000106-2"/>
    </source>
</evidence>
<dbReference type="Gene3D" id="3.40.50.10380">
    <property type="entry name" value="Malic enzyme, N-terminal domain"/>
    <property type="match status" value="1"/>
</dbReference>
<dbReference type="PRINTS" id="PR00072">
    <property type="entry name" value="MALOXRDTASE"/>
</dbReference>
<dbReference type="EMBL" id="BTGC01000001">
    <property type="protein sequence ID" value="GMM49451.1"/>
    <property type="molecule type" value="Genomic_DNA"/>
</dbReference>
<keyword evidence="4" id="KW-0520">NAD</keyword>
<dbReference type="GO" id="GO:0051287">
    <property type="term" value="F:NAD binding"/>
    <property type="evidence" value="ECO:0007669"/>
    <property type="project" value="InterPro"/>
</dbReference>
<dbReference type="Pfam" id="PF03949">
    <property type="entry name" value="Malic_M"/>
    <property type="match status" value="1"/>
</dbReference>
<dbReference type="AlphaFoldDB" id="A0AAV5RFQ0"/>
<feature type="active site" description="Proton donor" evidence="5">
    <location>
        <position position="144"/>
    </location>
</feature>
<dbReference type="GO" id="GO:0006108">
    <property type="term" value="P:malate metabolic process"/>
    <property type="evidence" value="ECO:0007669"/>
    <property type="project" value="TreeGrafter"/>
</dbReference>